<dbReference type="Proteomes" id="UP001652338">
    <property type="component" value="Unassembled WGS sequence"/>
</dbReference>
<dbReference type="EMBL" id="JAOQKE010000011">
    <property type="protein sequence ID" value="MCU6725575.1"/>
    <property type="molecule type" value="Genomic_DNA"/>
</dbReference>
<accession>A0ABT2SM63</accession>
<gene>
    <name evidence="9" type="ORF">OCV47_09465</name>
</gene>
<evidence type="ECO:0000256" key="4">
    <source>
        <dbReference type="ARBA" id="ARBA00022989"/>
    </source>
</evidence>
<dbReference type="CDD" id="cd06462">
    <property type="entry name" value="Peptidase_S24_S26"/>
    <property type="match status" value="1"/>
</dbReference>
<evidence type="ECO:0000256" key="7">
    <source>
        <dbReference type="SAM" id="Phobius"/>
    </source>
</evidence>
<evidence type="ECO:0000256" key="2">
    <source>
        <dbReference type="ARBA" id="ARBA00022670"/>
    </source>
</evidence>
<organism evidence="9 10">
    <name type="scientific">Muricoprocola aceti</name>
    <dbReference type="NCBI Taxonomy" id="2981772"/>
    <lineage>
        <taxon>Bacteria</taxon>
        <taxon>Bacillati</taxon>
        <taxon>Bacillota</taxon>
        <taxon>Clostridia</taxon>
        <taxon>Lachnospirales</taxon>
        <taxon>Lachnospiraceae</taxon>
        <taxon>Muricoprocola</taxon>
    </lineage>
</organism>
<protein>
    <recommendedName>
        <fullName evidence="6">Signal peptidase I</fullName>
        <ecNumber evidence="6">3.4.21.89</ecNumber>
    </recommendedName>
</protein>
<keyword evidence="5 7" id="KW-0472">Membrane</keyword>
<dbReference type="SUPFAM" id="SSF51306">
    <property type="entry name" value="LexA/Signal peptidase"/>
    <property type="match status" value="1"/>
</dbReference>
<dbReference type="GO" id="GO:0009003">
    <property type="term" value="F:signal peptidase activity"/>
    <property type="evidence" value="ECO:0007669"/>
    <property type="project" value="UniProtKB-EC"/>
</dbReference>
<dbReference type="Gene3D" id="2.10.109.10">
    <property type="entry name" value="Umud Fragment, subunit A"/>
    <property type="match status" value="1"/>
</dbReference>
<dbReference type="InterPro" id="IPR001733">
    <property type="entry name" value="Peptidase_S26B"/>
</dbReference>
<comment type="caution">
    <text evidence="9">The sequence shown here is derived from an EMBL/GenBank/DDBJ whole genome shotgun (WGS) entry which is preliminary data.</text>
</comment>
<evidence type="ECO:0000256" key="3">
    <source>
        <dbReference type="ARBA" id="ARBA00022692"/>
    </source>
</evidence>
<reference evidence="9 10" key="1">
    <citation type="journal article" date="2021" name="ISME Commun">
        <title>Automated analysis of genomic sequences facilitates high-throughput and comprehensive description of bacteria.</title>
        <authorList>
            <person name="Hitch T.C.A."/>
        </authorList>
    </citation>
    <scope>NUCLEOTIDE SEQUENCE [LARGE SCALE GENOMIC DNA]</scope>
    <source>
        <strain evidence="9 10">Sanger_29</strain>
    </source>
</reference>
<dbReference type="PRINTS" id="PR00728">
    <property type="entry name" value="SIGNALPTASE"/>
</dbReference>
<feature type="transmembrane region" description="Helical" evidence="7">
    <location>
        <begin position="37"/>
        <end position="55"/>
    </location>
</feature>
<keyword evidence="3 7" id="KW-0812">Transmembrane</keyword>
<dbReference type="InterPro" id="IPR036286">
    <property type="entry name" value="LexA/Signal_pep-like_sf"/>
</dbReference>
<dbReference type="NCBIfam" id="TIGR02228">
    <property type="entry name" value="sigpep_I_arch"/>
    <property type="match status" value="1"/>
</dbReference>
<dbReference type="InterPro" id="IPR015927">
    <property type="entry name" value="Peptidase_S24_S26A/B/C"/>
</dbReference>
<dbReference type="PANTHER" id="PTHR10806">
    <property type="entry name" value="SIGNAL PEPTIDASE COMPLEX CATALYTIC SUBUNIT SEC11"/>
    <property type="match status" value="1"/>
</dbReference>
<proteinExistence type="predicted"/>
<dbReference type="PANTHER" id="PTHR10806:SF6">
    <property type="entry name" value="SIGNAL PEPTIDASE COMPLEX CATALYTIC SUBUNIT SEC11"/>
    <property type="match status" value="1"/>
</dbReference>
<sequence length="187" mass="20884">MAKGTKYCNMKTQAQTTTFAENQKKKRQRKYRMKKRLTLIIVFGILVGCSIYLLISKQAGENQLWMPFGYGAANVLSGSMEPAFSAGTLLIIKEEKETKPGEIVVYQAEEELIVHRVISVEGDIIVTKGDANTVCDRPFRSDALKGRVIAWIPYVGAIANILENVVPLLTALILVTVVVRRIRNKEI</sequence>
<evidence type="ECO:0000256" key="6">
    <source>
        <dbReference type="NCBIfam" id="TIGR02228"/>
    </source>
</evidence>
<keyword evidence="9" id="KW-0378">Hydrolase</keyword>
<evidence type="ECO:0000256" key="1">
    <source>
        <dbReference type="ARBA" id="ARBA00004370"/>
    </source>
</evidence>
<keyword evidence="2" id="KW-0645">Protease</keyword>
<name>A0ABT2SM63_9FIRM</name>
<keyword evidence="10" id="KW-1185">Reference proteome</keyword>
<evidence type="ECO:0000313" key="10">
    <source>
        <dbReference type="Proteomes" id="UP001652338"/>
    </source>
</evidence>
<feature type="domain" description="Peptidase S24/S26A/S26B/S26C" evidence="8">
    <location>
        <begin position="70"/>
        <end position="125"/>
    </location>
</feature>
<dbReference type="Pfam" id="PF00717">
    <property type="entry name" value="Peptidase_S24"/>
    <property type="match status" value="1"/>
</dbReference>
<evidence type="ECO:0000256" key="5">
    <source>
        <dbReference type="ARBA" id="ARBA00023136"/>
    </source>
</evidence>
<feature type="transmembrane region" description="Helical" evidence="7">
    <location>
        <begin position="151"/>
        <end position="179"/>
    </location>
</feature>
<keyword evidence="4 7" id="KW-1133">Transmembrane helix</keyword>
<evidence type="ECO:0000313" key="9">
    <source>
        <dbReference type="EMBL" id="MCU6725575.1"/>
    </source>
</evidence>
<evidence type="ECO:0000259" key="8">
    <source>
        <dbReference type="Pfam" id="PF00717"/>
    </source>
</evidence>
<dbReference type="EC" id="3.4.21.89" evidence="6"/>
<comment type="subcellular location">
    <subcellularLocation>
        <location evidence="1">Membrane</location>
    </subcellularLocation>
</comment>
<dbReference type="RefSeq" id="WP_262654837.1">
    <property type="nucleotide sequence ID" value="NZ_JAOQKE010000011.1"/>
</dbReference>